<proteinExistence type="inferred from homology"/>
<keyword evidence="2 4" id="KW-0808">Transferase</keyword>
<dbReference type="PANTHER" id="PTHR12400">
    <property type="entry name" value="INOSITOL POLYPHOSPHATE KINASE"/>
    <property type="match status" value="1"/>
</dbReference>
<evidence type="ECO:0000256" key="2">
    <source>
        <dbReference type="ARBA" id="ARBA00022679"/>
    </source>
</evidence>
<dbReference type="InterPro" id="IPR038286">
    <property type="entry name" value="IPK_sf"/>
</dbReference>
<evidence type="ECO:0000313" key="6">
    <source>
        <dbReference type="Proteomes" id="UP000261580"/>
    </source>
</evidence>
<organism evidence="5 6">
    <name type="scientific">Neolamprologus brichardi</name>
    <name type="common">Fairy cichlid</name>
    <name type="synonym">Lamprologus brichardi</name>
    <dbReference type="NCBI Taxonomy" id="32507"/>
    <lineage>
        <taxon>Eukaryota</taxon>
        <taxon>Metazoa</taxon>
        <taxon>Chordata</taxon>
        <taxon>Craniata</taxon>
        <taxon>Vertebrata</taxon>
        <taxon>Euteleostomi</taxon>
        <taxon>Actinopterygii</taxon>
        <taxon>Neopterygii</taxon>
        <taxon>Teleostei</taxon>
        <taxon>Neoteleostei</taxon>
        <taxon>Acanthomorphata</taxon>
        <taxon>Ovalentaria</taxon>
        <taxon>Cichlomorphae</taxon>
        <taxon>Cichliformes</taxon>
        <taxon>Cichlidae</taxon>
        <taxon>African cichlids</taxon>
        <taxon>Pseudocrenilabrinae</taxon>
        <taxon>Lamprologini</taxon>
        <taxon>Neolamprologus</taxon>
    </lineage>
</organism>
<protein>
    <recommendedName>
        <fullName evidence="4">Kinase</fullName>
        <ecNumber evidence="4">2.7.-.-</ecNumber>
    </recommendedName>
</protein>
<sequence>MPQCRSWKTFLTMMHWSMSRQSSWVQLAGHQGIKGGEVLKLYSEVEANCLDCLMRDPLRPFVPQYHGLVTRGELCYIRLEDLLSGLKRPVIMDCKMGVRTYQEDELVKARVKAPLRSDMYQKMVKMDPSAPSAEEHAQRGVTKWRYLQWRDSISSTSTLGFRIEGIMVGVKAREGTALFMFIKTILEKVGIKKPSTTLTIPLCFLIDQVIGSSLLFVHDHSKASVWMIDFGKTTPLPDSQELRHNVPWSEGSREDGYLIGLADHLPCRCSY</sequence>
<dbReference type="AlphaFoldDB" id="A0A3Q4G604"/>
<dbReference type="Gene3D" id="3.30.470.160">
    <property type="entry name" value="Inositol polyphosphate kinase"/>
    <property type="match status" value="2"/>
</dbReference>
<reference evidence="5" key="1">
    <citation type="submission" date="2025-08" db="UniProtKB">
        <authorList>
            <consortium name="Ensembl"/>
        </authorList>
    </citation>
    <scope>IDENTIFICATION</scope>
</reference>
<evidence type="ECO:0000313" key="5">
    <source>
        <dbReference type="Ensembl" id="ENSNBRP00000001578.1"/>
    </source>
</evidence>
<dbReference type="GeneTree" id="ENSGT00940000156764"/>
<accession>A0A3Q4G604</accession>
<dbReference type="GO" id="GO:0032958">
    <property type="term" value="P:inositol phosphate biosynthetic process"/>
    <property type="evidence" value="ECO:0007669"/>
    <property type="project" value="InterPro"/>
</dbReference>
<evidence type="ECO:0000256" key="4">
    <source>
        <dbReference type="RuleBase" id="RU363090"/>
    </source>
</evidence>
<evidence type="ECO:0000256" key="1">
    <source>
        <dbReference type="ARBA" id="ARBA00007374"/>
    </source>
</evidence>
<dbReference type="PANTHER" id="PTHR12400:SF77">
    <property type="entry name" value="KINASE"/>
    <property type="match status" value="1"/>
</dbReference>
<dbReference type="Ensembl" id="ENSNBRT00000001644.1">
    <property type="protein sequence ID" value="ENSNBRP00000001578.1"/>
    <property type="gene ID" value="ENSNBRG00000001267.1"/>
</dbReference>
<evidence type="ECO:0000256" key="3">
    <source>
        <dbReference type="ARBA" id="ARBA00022777"/>
    </source>
</evidence>
<reference evidence="5" key="2">
    <citation type="submission" date="2025-09" db="UniProtKB">
        <authorList>
            <consortium name="Ensembl"/>
        </authorList>
    </citation>
    <scope>IDENTIFICATION</scope>
</reference>
<comment type="similarity">
    <text evidence="1 4">Belongs to the inositol phosphokinase (IPK) family.</text>
</comment>
<dbReference type="SUPFAM" id="SSF56104">
    <property type="entry name" value="SAICAR synthase-like"/>
    <property type="match status" value="1"/>
</dbReference>
<dbReference type="GO" id="GO:0046854">
    <property type="term" value="P:phosphatidylinositol phosphate biosynthetic process"/>
    <property type="evidence" value="ECO:0007669"/>
    <property type="project" value="TreeGrafter"/>
</dbReference>
<keyword evidence="6" id="KW-1185">Reference proteome</keyword>
<name>A0A3Q4G604_NEOBR</name>
<dbReference type="GO" id="GO:0005737">
    <property type="term" value="C:cytoplasm"/>
    <property type="evidence" value="ECO:0007669"/>
    <property type="project" value="TreeGrafter"/>
</dbReference>
<dbReference type="InterPro" id="IPR005522">
    <property type="entry name" value="IPK"/>
</dbReference>
<dbReference type="EC" id="2.7.-.-" evidence="4"/>
<keyword evidence="3 4" id="KW-0418">Kinase</keyword>
<dbReference type="GO" id="GO:0000828">
    <property type="term" value="F:inositol hexakisphosphate kinase activity"/>
    <property type="evidence" value="ECO:0007669"/>
    <property type="project" value="TreeGrafter"/>
</dbReference>
<dbReference type="Pfam" id="PF03770">
    <property type="entry name" value="IPK"/>
    <property type="match status" value="2"/>
</dbReference>
<dbReference type="Proteomes" id="UP000261580">
    <property type="component" value="Unassembled WGS sequence"/>
</dbReference>
<dbReference type="GO" id="GO:0005634">
    <property type="term" value="C:nucleus"/>
    <property type="evidence" value="ECO:0007669"/>
    <property type="project" value="TreeGrafter"/>
</dbReference>